<gene>
    <name evidence="1" type="ORF">CWE13_10710</name>
</gene>
<dbReference type="Proteomes" id="UP000286934">
    <property type="component" value="Unassembled WGS sequence"/>
</dbReference>
<dbReference type="PROSITE" id="PS51257">
    <property type="entry name" value="PROKAR_LIPOPROTEIN"/>
    <property type="match status" value="1"/>
</dbReference>
<dbReference type="OrthoDB" id="6277674at2"/>
<organism evidence="1 2">
    <name type="scientific">Aliidiomarina shirensis</name>
    <dbReference type="NCBI Taxonomy" id="1048642"/>
    <lineage>
        <taxon>Bacteria</taxon>
        <taxon>Pseudomonadati</taxon>
        <taxon>Pseudomonadota</taxon>
        <taxon>Gammaproteobacteria</taxon>
        <taxon>Alteromonadales</taxon>
        <taxon>Idiomarinaceae</taxon>
        <taxon>Aliidiomarina</taxon>
    </lineage>
</organism>
<dbReference type="RefSeq" id="WP_126808470.1">
    <property type="nucleotide sequence ID" value="NZ_PIPP01000005.1"/>
</dbReference>
<proteinExistence type="predicted"/>
<accession>A0A432WQF6</accession>
<keyword evidence="2" id="KW-1185">Reference proteome</keyword>
<evidence type="ECO:0000313" key="1">
    <source>
        <dbReference type="EMBL" id="RUO36004.1"/>
    </source>
</evidence>
<protein>
    <submittedName>
        <fullName evidence="1">Uncharacterized protein</fullName>
    </submittedName>
</protein>
<sequence>MPLKLLFIAILFLSGCAIEQIDGEEYVVSTVRYGEGEISPASVSVFEGERATLVLTPAEGWVLVRAEGCNGELLGNQFITGRIRANCSVRVWFEQTSALTITMAFSSENGIPVQVTFSPL</sequence>
<dbReference type="AlphaFoldDB" id="A0A432WQF6"/>
<dbReference type="EMBL" id="PIPP01000005">
    <property type="protein sequence ID" value="RUO36004.1"/>
    <property type="molecule type" value="Genomic_DNA"/>
</dbReference>
<comment type="caution">
    <text evidence="1">The sequence shown here is derived from an EMBL/GenBank/DDBJ whole genome shotgun (WGS) entry which is preliminary data.</text>
</comment>
<evidence type="ECO:0000313" key="2">
    <source>
        <dbReference type="Proteomes" id="UP000286934"/>
    </source>
</evidence>
<reference evidence="2" key="1">
    <citation type="journal article" date="2018" name="Front. Microbiol.">
        <title>Genome-Based Analysis Reveals the Taxonomy and Diversity of the Family Idiomarinaceae.</title>
        <authorList>
            <person name="Liu Y."/>
            <person name="Lai Q."/>
            <person name="Shao Z."/>
        </authorList>
    </citation>
    <scope>NUCLEOTIDE SEQUENCE [LARGE SCALE GENOMIC DNA]</scope>
    <source>
        <strain evidence="2">AIS</strain>
    </source>
</reference>
<name>A0A432WQF6_9GAMM</name>